<feature type="compositionally biased region" description="Basic and acidic residues" evidence="1">
    <location>
        <begin position="26"/>
        <end position="37"/>
    </location>
</feature>
<dbReference type="EMBL" id="FOCX01000015">
    <property type="protein sequence ID" value="SEO60531.1"/>
    <property type="molecule type" value="Genomic_DNA"/>
</dbReference>
<dbReference type="AlphaFoldDB" id="A0A1H8R2L4"/>
<evidence type="ECO:0000313" key="3">
    <source>
        <dbReference type="Proteomes" id="UP000198775"/>
    </source>
</evidence>
<gene>
    <name evidence="2" type="ORF">SAMN05216388_101556</name>
</gene>
<proteinExistence type="predicted"/>
<feature type="compositionally biased region" description="Basic and acidic residues" evidence="1">
    <location>
        <begin position="1"/>
        <end position="11"/>
    </location>
</feature>
<sequence length="37" mass="4321">MSNDRPQQDADEHLDDVSDGCGCTEMWEHMSDHRDEE</sequence>
<evidence type="ECO:0000256" key="1">
    <source>
        <dbReference type="SAM" id="MobiDB-lite"/>
    </source>
</evidence>
<name>A0A1H8R2L4_9EURY</name>
<reference evidence="3" key="1">
    <citation type="submission" date="2016-10" db="EMBL/GenBank/DDBJ databases">
        <authorList>
            <person name="Varghese N."/>
            <person name="Submissions S."/>
        </authorList>
    </citation>
    <scope>NUCLEOTIDE SEQUENCE [LARGE SCALE GENOMIC DNA]</scope>
    <source>
        <strain evidence="3">IBRC-M 10043</strain>
    </source>
</reference>
<evidence type="ECO:0000313" key="2">
    <source>
        <dbReference type="EMBL" id="SEO60531.1"/>
    </source>
</evidence>
<organism evidence="2 3">
    <name type="scientific">Halorientalis persicus</name>
    <dbReference type="NCBI Taxonomy" id="1367881"/>
    <lineage>
        <taxon>Archaea</taxon>
        <taxon>Methanobacteriati</taxon>
        <taxon>Methanobacteriota</taxon>
        <taxon>Stenosarchaea group</taxon>
        <taxon>Halobacteria</taxon>
        <taxon>Halobacteriales</taxon>
        <taxon>Haloarculaceae</taxon>
        <taxon>Halorientalis</taxon>
    </lineage>
</organism>
<dbReference type="Proteomes" id="UP000198775">
    <property type="component" value="Unassembled WGS sequence"/>
</dbReference>
<keyword evidence="3" id="KW-1185">Reference proteome</keyword>
<feature type="region of interest" description="Disordered" evidence="1">
    <location>
        <begin position="1"/>
        <end position="37"/>
    </location>
</feature>
<protein>
    <submittedName>
        <fullName evidence="2">Uncharacterized protein</fullName>
    </submittedName>
</protein>
<accession>A0A1H8R2L4</accession>